<feature type="region of interest" description="Disordered" evidence="12">
    <location>
        <begin position="284"/>
        <end position="312"/>
    </location>
</feature>
<organism evidence="14 17">
    <name type="scientific">Biomphalaria glabrata</name>
    <name type="common">Bloodfluke planorb</name>
    <name type="synonym">Freshwater snail</name>
    <dbReference type="NCBI Taxonomy" id="6526"/>
    <lineage>
        <taxon>Eukaryota</taxon>
        <taxon>Metazoa</taxon>
        <taxon>Spiralia</taxon>
        <taxon>Lophotrochozoa</taxon>
        <taxon>Mollusca</taxon>
        <taxon>Gastropoda</taxon>
        <taxon>Heterobranchia</taxon>
        <taxon>Euthyneura</taxon>
        <taxon>Panpulmonata</taxon>
        <taxon>Hygrophila</taxon>
        <taxon>Lymnaeoidea</taxon>
        <taxon>Planorbidae</taxon>
        <taxon>Biomphalaria</taxon>
    </lineage>
</organism>
<evidence type="ECO:0000256" key="4">
    <source>
        <dbReference type="ARBA" id="ARBA00022679"/>
    </source>
</evidence>
<evidence type="ECO:0000256" key="3">
    <source>
        <dbReference type="ARBA" id="ARBA00012483"/>
    </source>
</evidence>
<feature type="region of interest" description="Disordered" evidence="12">
    <location>
        <begin position="85"/>
        <end position="104"/>
    </location>
</feature>
<feature type="compositionally biased region" description="Acidic residues" evidence="12">
    <location>
        <begin position="90"/>
        <end position="102"/>
    </location>
</feature>
<evidence type="ECO:0000256" key="5">
    <source>
        <dbReference type="ARBA" id="ARBA00022723"/>
    </source>
</evidence>
<evidence type="ECO:0000256" key="9">
    <source>
        <dbReference type="ARBA" id="ARBA00022833"/>
    </source>
</evidence>
<dbReference type="InterPro" id="IPR051657">
    <property type="entry name" value="RNF168/RNF169_E3_ubiq-ligase"/>
</dbReference>
<dbReference type="GO" id="GO:0006302">
    <property type="term" value="P:double-strand break repair"/>
    <property type="evidence" value="ECO:0007669"/>
    <property type="project" value="TreeGrafter"/>
</dbReference>
<sequence length="570" mass="63830">MENKMLSECLCPICISILIEPVTMPCNHSLCMPCYKETVEKANLTCPVCRKRISVWARKAAKNNTLINMQKWKAIQEAFPEKVRHRLEGSEESNSESEEDNFEAQLRRLKELSEPGEIRQEYEAALEKIRQQKVEEAKKEEEASRALIEALQQEELLELERMKSEMVEMEHVDRQKALELEKIGKSQKNGILLSPANAKSLKQKSLKKKKQKTLSPSSMTLTKFYPSVPRKTLSPLHLPDLEDVPHSSDHNKRRKICTDLPPGLADFCCYDVGENVEEPTSLTKFNHLEPGPSRVTHSQIDNGADNESSSISHLPKKLNISSYLPVVLCEKNLKLKKFIQSCTTNNCLSVSDSDSETLQMSTNDSVLAHDSDSETSDTTLNYSNVDNVEKVNNSAKQTDSGPAELNNNGSTSPTKCESSQLTENISAEPAGDSSAHDDLTLASSNNTSSGNSDLVLPTSSGAMKKRTHKRVLNCTSVLTHFNETANKGKKGTPDIMVKSLNIPGGESAKTLEKQYLPVEDSYLSQEESDRLLALKLQEMYELMDKKRIAVDRFEGSSNEYTLRRKRKCDE</sequence>
<dbReference type="GO" id="GO:0035861">
    <property type="term" value="C:site of double-strand break"/>
    <property type="evidence" value="ECO:0007669"/>
    <property type="project" value="TreeGrafter"/>
</dbReference>
<dbReference type="PROSITE" id="PS50089">
    <property type="entry name" value="ZF_RING_2"/>
    <property type="match status" value="1"/>
</dbReference>
<evidence type="ECO:0000256" key="6">
    <source>
        <dbReference type="ARBA" id="ARBA00022763"/>
    </source>
</evidence>
<comment type="catalytic activity">
    <reaction evidence="1">
        <text>S-ubiquitinyl-[E2 ubiquitin-conjugating enzyme]-L-cysteine + [acceptor protein]-L-lysine = [E2 ubiquitin-conjugating enzyme]-L-cysteine + N(6)-ubiquitinyl-[acceptor protein]-L-lysine.</text>
        <dbReference type="EC" id="2.3.2.27"/>
    </reaction>
</comment>
<dbReference type="GO" id="GO:0061630">
    <property type="term" value="F:ubiquitin protein ligase activity"/>
    <property type="evidence" value="ECO:0007669"/>
    <property type="project" value="UniProtKB-EC"/>
</dbReference>
<evidence type="ECO:0000256" key="10">
    <source>
        <dbReference type="ARBA" id="ARBA00023242"/>
    </source>
</evidence>
<dbReference type="Pfam" id="PF00097">
    <property type="entry name" value="zf-C3HC4"/>
    <property type="match status" value="1"/>
</dbReference>
<dbReference type="GeneID" id="106063195"/>
<dbReference type="InterPro" id="IPR018957">
    <property type="entry name" value="Znf_C3HC4_RING-type"/>
</dbReference>
<dbReference type="InterPro" id="IPR013083">
    <property type="entry name" value="Znf_RING/FYVE/PHD"/>
</dbReference>
<dbReference type="PANTHER" id="PTHR23328:SF0">
    <property type="entry name" value="RING-TYPE DOMAIN-CONTAINING PROTEIN"/>
    <property type="match status" value="1"/>
</dbReference>
<dbReference type="SMART" id="SM00184">
    <property type="entry name" value="RING"/>
    <property type="match status" value="1"/>
</dbReference>
<evidence type="ECO:0000256" key="7">
    <source>
        <dbReference type="ARBA" id="ARBA00022771"/>
    </source>
</evidence>
<keyword evidence="6" id="KW-0227">DNA damage</keyword>
<name>A0A9W2YYF6_BIOGL</name>
<feature type="domain" description="RING-type" evidence="13">
    <location>
        <begin position="11"/>
        <end position="50"/>
    </location>
</feature>
<dbReference type="InterPro" id="IPR001841">
    <property type="entry name" value="Znf_RING"/>
</dbReference>
<keyword evidence="4" id="KW-0808">Transferase</keyword>
<dbReference type="Proteomes" id="UP001165740">
    <property type="component" value="Chromosome 15"/>
</dbReference>
<dbReference type="GO" id="GO:0008270">
    <property type="term" value="F:zinc ion binding"/>
    <property type="evidence" value="ECO:0007669"/>
    <property type="project" value="UniProtKB-KW"/>
</dbReference>
<dbReference type="RefSeq" id="XP_055867742.1">
    <property type="nucleotide sequence ID" value="XM_056011767.1"/>
</dbReference>
<feature type="compositionally biased region" description="Polar residues" evidence="12">
    <location>
        <begin position="393"/>
        <end position="425"/>
    </location>
</feature>
<dbReference type="GO" id="GO:0031491">
    <property type="term" value="F:nucleosome binding"/>
    <property type="evidence" value="ECO:0007669"/>
    <property type="project" value="TreeGrafter"/>
</dbReference>
<keyword evidence="7 11" id="KW-0863">Zinc-finger</keyword>
<evidence type="ECO:0000313" key="14">
    <source>
        <dbReference type="Proteomes" id="UP001165740"/>
    </source>
</evidence>
<dbReference type="Gene3D" id="3.30.40.10">
    <property type="entry name" value="Zinc/RING finger domain, C3HC4 (zinc finger)"/>
    <property type="match status" value="1"/>
</dbReference>
<comment type="subcellular location">
    <subcellularLocation>
        <location evidence="2">Nucleus</location>
    </subcellularLocation>
</comment>
<keyword evidence="10" id="KW-0539">Nucleus</keyword>
<dbReference type="CDD" id="cd16550">
    <property type="entry name" value="RING-HC_RNF168"/>
    <property type="match status" value="1"/>
</dbReference>
<dbReference type="OrthoDB" id="426657at2759"/>
<dbReference type="EC" id="2.3.2.27" evidence="3"/>
<feature type="compositionally biased region" description="Polar residues" evidence="12">
    <location>
        <begin position="441"/>
        <end position="461"/>
    </location>
</feature>
<dbReference type="PANTHER" id="PTHR23328">
    <property type="entry name" value="RING-TYPE DOMAIN-CONTAINING PROTEIN"/>
    <property type="match status" value="1"/>
</dbReference>
<keyword evidence="8" id="KW-0833">Ubl conjugation pathway</keyword>
<evidence type="ECO:0000313" key="17">
    <source>
        <dbReference type="RefSeq" id="XP_055867744.1"/>
    </source>
</evidence>
<evidence type="ECO:0000256" key="2">
    <source>
        <dbReference type="ARBA" id="ARBA00004123"/>
    </source>
</evidence>
<feature type="region of interest" description="Disordered" evidence="12">
    <location>
        <begin position="393"/>
        <end position="467"/>
    </location>
</feature>
<dbReference type="GO" id="GO:0005634">
    <property type="term" value="C:nucleus"/>
    <property type="evidence" value="ECO:0007669"/>
    <property type="project" value="UniProtKB-SubCell"/>
</dbReference>
<gene>
    <name evidence="15 16 17" type="primary">LOC106063195</name>
</gene>
<evidence type="ECO:0000259" key="13">
    <source>
        <dbReference type="PROSITE" id="PS50089"/>
    </source>
</evidence>
<evidence type="ECO:0000313" key="16">
    <source>
        <dbReference type="RefSeq" id="XP_055867743.1"/>
    </source>
</evidence>
<protein>
    <recommendedName>
        <fullName evidence="3">RING-type E3 ubiquitin transferase</fullName>
        <ecNumber evidence="3">2.3.2.27</ecNumber>
    </recommendedName>
</protein>
<dbReference type="InterPro" id="IPR017907">
    <property type="entry name" value="Znf_RING_CS"/>
</dbReference>
<evidence type="ECO:0000256" key="1">
    <source>
        <dbReference type="ARBA" id="ARBA00000900"/>
    </source>
</evidence>
<evidence type="ECO:0000256" key="8">
    <source>
        <dbReference type="ARBA" id="ARBA00022786"/>
    </source>
</evidence>
<dbReference type="CDD" id="cd22249">
    <property type="entry name" value="UDM1_RNF168_RNF169-like"/>
    <property type="match status" value="1"/>
</dbReference>
<accession>A0A9W2YYF6</accession>
<dbReference type="AlphaFoldDB" id="A0A9W2YYF6"/>
<feature type="compositionally biased region" description="Polar residues" evidence="12">
    <location>
        <begin position="295"/>
        <end position="312"/>
    </location>
</feature>
<evidence type="ECO:0000256" key="12">
    <source>
        <dbReference type="SAM" id="MobiDB-lite"/>
    </source>
</evidence>
<dbReference type="SUPFAM" id="SSF57850">
    <property type="entry name" value="RING/U-box"/>
    <property type="match status" value="1"/>
</dbReference>
<proteinExistence type="predicted"/>
<keyword evidence="9" id="KW-0862">Zinc</keyword>
<dbReference type="RefSeq" id="XP_055867743.1">
    <property type="nucleotide sequence ID" value="XM_056011768.1"/>
</dbReference>
<reference evidence="15 16" key="1">
    <citation type="submission" date="2025-04" db="UniProtKB">
        <authorList>
            <consortium name="RefSeq"/>
        </authorList>
    </citation>
    <scope>IDENTIFICATION</scope>
</reference>
<dbReference type="RefSeq" id="XP_055867744.1">
    <property type="nucleotide sequence ID" value="XM_056011769.1"/>
</dbReference>
<dbReference type="CDD" id="cd21932">
    <property type="entry name" value="MIU2_RNF168-like"/>
    <property type="match status" value="1"/>
</dbReference>
<dbReference type="PROSITE" id="PS00518">
    <property type="entry name" value="ZF_RING_1"/>
    <property type="match status" value="1"/>
</dbReference>
<evidence type="ECO:0000256" key="11">
    <source>
        <dbReference type="PROSITE-ProRule" id="PRU00175"/>
    </source>
</evidence>
<evidence type="ECO:0000313" key="15">
    <source>
        <dbReference type="RefSeq" id="XP_055867742.1"/>
    </source>
</evidence>
<keyword evidence="5" id="KW-0479">Metal-binding</keyword>
<keyword evidence="14" id="KW-1185">Reference proteome</keyword>